<proteinExistence type="predicted"/>
<name>A0A367L5Q6_9HYPO</name>
<sequence>MGSTSSPPSCPTLLLIHDSAFLSNVLCPCLPMDYLCEGNHHHPPLRLHPTLDMCLTRLILLLSEEKETCSRQREKGNESFTLFLSPFLDISSRFFFPPFHDLMFSFDAIFIPFFLCSTTIIHCHDQPSTTLYSTSQMGSILPTASFSSTWIKHKSHLKLRISERDQLFPGQTTLCMRDIRVTPDWAPVHFVPPSMSNHSIAVVKAAELYGEEFWQGRRRQSQLEHTSTPRDTEIAADNAVLRHPIKEQQKRDRDDGVIREEIRARTSTSPWSNFFTGIGDLRKERGESKAPVEWTAHETYSYEKAAFRLVKDKAFNITSVDSSTFGPDLMVPNRMKTLNSIDLGRDDGSGGRVSSRHTASEEISLPIQWDWQDTAWDEMTEMEDGFPPVIRHRKRFLFQYSGTGKTRLGTPTRIQLSIFFSPYFSRSYTSLEAILYLSPGIVEYSERPRIGSKSTVFFDRRMRAMTMSLINSERQTTHHPKFHAVTLRNQPLNNYIVDRDSSVVPIGTGHTLIAGPRTMVFIFRFDMNDAVSTPLDSAFQHSVLCGQHQLYITASEALLYLRLGTTEVRRQTRKPSPLLSGRRVRTRESSQQSILKEVDSGSLLRQMANLFLKDLQPETFYRYMVSSPLKSS</sequence>
<evidence type="ECO:0000313" key="2">
    <source>
        <dbReference type="EMBL" id="RCI09765.1"/>
    </source>
</evidence>
<evidence type="ECO:0000256" key="1">
    <source>
        <dbReference type="SAM" id="MobiDB-lite"/>
    </source>
</evidence>
<gene>
    <name evidence="2" type="ORF">L249_4050</name>
</gene>
<dbReference type="AlphaFoldDB" id="A0A367L5Q6"/>
<dbReference type="Proteomes" id="UP000253664">
    <property type="component" value="Unassembled WGS sequence"/>
</dbReference>
<protein>
    <submittedName>
        <fullName evidence="2">Uncharacterized protein</fullName>
    </submittedName>
</protein>
<comment type="caution">
    <text evidence="2">The sequence shown here is derived from an EMBL/GenBank/DDBJ whole genome shotgun (WGS) entry which is preliminary data.</text>
</comment>
<reference evidence="2 3" key="1">
    <citation type="journal article" date="2015" name="BMC Genomics">
        <title>Insights from the genome of Ophiocordyceps polyrhachis-furcata to pathogenicity and host specificity in insect fungi.</title>
        <authorList>
            <person name="Wichadakul D."/>
            <person name="Kobmoo N."/>
            <person name="Ingsriswang S."/>
            <person name="Tangphatsornruang S."/>
            <person name="Chantasingh D."/>
            <person name="Luangsa-ard J.J."/>
            <person name="Eurwilaichitr L."/>
        </authorList>
    </citation>
    <scope>NUCLEOTIDE SEQUENCE [LARGE SCALE GENOMIC DNA]</scope>
    <source>
        <strain evidence="2 3">BCC 54312</strain>
    </source>
</reference>
<dbReference type="EMBL" id="LKCN02000014">
    <property type="protein sequence ID" value="RCI09765.1"/>
    <property type="molecule type" value="Genomic_DNA"/>
</dbReference>
<evidence type="ECO:0000313" key="3">
    <source>
        <dbReference type="Proteomes" id="UP000253664"/>
    </source>
</evidence>
<organism evidence="2 3">
    <name type="scientific">Ophiocordyceps polyrhachis-furcata BCC 54312</name>
    <dbReference type="NCBI Taxonomy" id="1330021"/>
    <lineage>
        <taxon>Eukaryota</taxon>
        <taxon>Fungi</taxon>
        <taxon>Dikarya</taxon>
        <taxon>Ascomycota</taxon>
        <taxon>Pezizomycotina</taxon>
        <taxon>Sordariomycetes</taxon>
        <taxon>Hypocreomycetidae</taxon>
        <taxon>Hypocreales</taxon>
        <taxon>Ophiocordycipitaceae</taxon>
        <taxon>Ophiocordyceps</taxon>
    </lineage>
</organism>
<keyword evidence="3" id="KW-1185">Reference proteome</keyword>
<feature type="region of interest" description="Disordered" evidence="1">
    <location>
        <begin position="572"/>
        <end position="591"/>
    </location>
</feature>
<accession>A0A367L5Q6</accession>